<keyword evidence="2" id="KW-1185">Reference proteome</keyword>
<reference evidence="1" key="2">
    <citation type="submission" date="2021-10" db="EMBL/GenBank/DDBJ databases">
        <title>Phylogenomics reveals ancestral predisposition of the termite-cultivated fungus Termitomyces towards a domesticated lifestyle.</title>
        <authorList>
            <person name="Auxier B."/>
            <person name="Grum-Grzhimaylo A."/>
            <person name="Cardenas M.E."/>
            <person name="Lodge J.D."/>
            <person name="Laessoe T."/>
            <person name="Pedersen O."/>
            <person name="Smith M.E."/>
            <person name="Kuyper T.W."/>
            <person name="Franco-Molano E.A."/>
            <person name="Baroni T.J."/>
            <person name="Aanen D.K."/>
        </authorList>
    </citation>
    <scope>NUCLEOTIDE SEQUENCE</scope>
    <source>
        <strain evidence="1">AP01</strain>
        <tissue evidence="1">Mycelium</tissue>
    </source>
</reference>
<dbReference type="AlphaFoldDB" id="A0A9P7KDV9"/>
<dbReference type="SUPFAM" id="SSF51735">
    <property type="entry name" value="NAD(P)-binding Rossmann-fold domains"/>
    <property type="match status" value="1"/>
</dbReference>
<evidence type="ECO:0008006" key="3">
    <source>
        <dbReference type="Google" id="ProtNLM"/>
    </source>
</evidence>
<dbReference type="EMBL" id="JABCKV010000014">
    <property type="protein sequence ID" value="KAG5646948.1"/>
    <property type="molecule type" value="Genomic_DNA"/>
</dbReference>
<protein>
    <recommendedName>
        <fullName evidence="3">NAD(P)-binding protein</fullName>
    </recommendedName>
</protein>
<dbReference type="InterPro" id="IPR002347">
    <property type="entry name" value="SDR_fam"/>
</dbReference>
<dbReference type="OrthoDB" id="5399006at2759"/>
<proteinExistence type="predicted"/>
<dbReference type="Gene3D" id="3.40.50.720">
    <property type="entry name" value="NAD(P)-binding Rossmann-like Domain"/>
    <property type="match status" value="1"/>
</dbReference>
<name>A0A9P7KDV9_9AGAR</name>
<dbReference type="Proteomes" id="UP000775547">
    <property type="component" value="Unassembled WGS sequence"/>
</dbReference>
<dbReference type="Pfam" id="PF00106">
    <property type="entry name" value="adh_short"/>
    <property type="match status" value="1"/>
</dbReference>
<evidence type="ECO:0000313" key="1">
    <source>
        <dbReference type="EMBL" id="KAG5646948.1"/>
    </source>
</evidence>
<gene>
    <name evidence="1" type="ORF">DXG03_001671</name>
</gene>
<sequence>MSELIKVIVVIGIRRFSRAGYSVALVARNADSVNKLAQELTAAGGHASPFPAESYSPKDINAAWSAIRSKYPSPRFIISAAVFNAAHGVWKPFLDVTQEDIRSSLDVNIEAAFAFSREAILTFKKNEILEPVGKKGTLIFTGATASIRGNITTSTFAAGKHGLRALSQSLAKEFGKENIHVAHAIIDGVIRSERTLERFPDLEGKPDSALTPESIAEVQLLLRRLSDAYRDY</sequence>
<accession>A0A9P7KDV9</accession>
<comment type="caution">
    <text evidence="1">The sequence shown here is derived from an EMBL/GenBank/DDBJ whole genome shotgun (WGS) entry which is preliminary data.</text>
</comment>
<dbReference type="InterPro" id="IPR036291">
    <property type="entry name" value="NAD(P)-bd_dom_sf"/>
</dbReference>
<organism evidence="1 2">
    <name type="scientific">Asterophora parasitica</name>
    <dbReference type="NCBI Taxonomy" id="117018"/>
    <lineage>
        <taxon>Eukaryota</taxon>
        <taxon>Fungi</taxon>
        <taxon>Dikarya</taxon>
        <taxon>Basidiomycota</taxon>
        <taxon>Agaricomycotina</taxon>
        <taxon>Agaricomycetes</taxon>
        <taxon>Agaricomycetidae</taxon>
        <taxon>Agaricales</taxon>
        <taxon>Tricholomatineae</taxon>
        <taxon>Lyophyllaceae</taxon>
        <taxon>Asterophora</taxon>
    </lineage>
</organism>
<dbReference type="PANTHER" id="PTHR43431">
    <property type="entry name" value="OXIDOREDUCTASE, SHORT CHAIN DEHYDROGENASE/REDUCTASE FAMILY (AFU_ORTHOLOGUE AFUA_5G14000)"/>
    <property type="match status" value="1"/>
</dbReference>
<reference evidence="1" key="1">
    <citation type="submission" date="2020-07" db="EMBL/GenBank/DDBJ databases">
        <authorList>
            <person name="Nieuwenhuis M."/>
            <person name="Van De Peppel L.J.J."/>
        </authorList>
    </citation>
    <scope>NUCLEOTIDE SEQUENCE</scope>
    <source>
        <strain evidence="1">AP01</strain>
        <tissue evidence="1">Mycelium</tissue>
    </source>
</reference>
<dbReference type="PANTHER" id="PTHR43431:SF7">
    <property type="entry name" value="OXIDOREDUCTASE, SHORT CHAIN DEHYDROGENASE_REDUCTASE FAMILY (AFU_ORTHOLOGUE AFUA_5G14000)"/>
    <property type="match status" value="1"/>
</dbReference>
<evidence type="ECO:0000313" key="2">
    <source>
        <dbReference type="Proteomes" id="UP000775547"/>
    </source>
</evidence>